<dbReference type="Proteomes" id="UP001227192">
    <property type="component" value="Unassembled WGS sequence"/>
</dbReference>
<dbReference type="EMBL" id="LACB01000391">
    <property type="protein sequence ID" value="KAJ9483864.1"/>
    <property type="molecule type" value="Genomic_DNA"/>
</dbReference>
<gene>
    <name evidence="1" type="ORF">VN97_g9529</name>
</gene>
<protein>
    <submittedName>
        <fullName evidence="1">Uncharacterized protein</fullName>
    </submittedName>
</protein>
<dbReference type="AlphaFoldDB" id="A0AAI9TBF6"/>
<name>A0AAI9TBF6_PENTH</name>
<sequence length="87" mass="10378">MMSLAVKLLVGRSTDCRVQKVRRERVDCYEEEETARYLQLRGLMSEASMWGLRPPQHFFRRCHLYLFSELSFWQICSFKCCLLGSHL</sequence>
<accession>A0AAI9TBF6</accession>
<organism evidence="1 2">
    <name type="scientific">Penicillium thymicola</name>
    <dbReference type="NCBI Taxonomy" id="293382"/>
    <lineage>
        <taxon>Eukaryota</taxon>
        <taxon>Fungi</taxon>
        <taxon>Dikarya</taxon>
        <taxon>Ascomycota</taxon>
        <taxon>Pezizomycotina</taxon>
        <taxon>Eurotiomycetes</taxon>
        <taxon>Eurotiomycetidae</taxon>
        <taxon>Eurotiales</taxon>
        <taxon>Aspergillaceae</taxon>
        <taxon>Penicillium</taxon>
    </lineage>
</organism>
<comment type="caution">
    <text evidence="1">The sequence shown here is derived from an EMBL/GenBank/DDBJ whole genome shotgun (WGS) entry which is preliminary data.</text>
</comment>
<evidence type="ECO:0000313" key="2">
    <source>
        <dbReference type="Proteomes" id="UP001227192"/>
    </source>
</evidence>
<proteinExistence type="predicted"/>
<reference evidence="1" key="2">
    <citation type="journal article" date="2016" name="Fungal Biol.">
        <title>Ochratoxin A production by Penicillium thymicola.</title>
        <authorList>
            <person name="Nguyen H.D.T."/>
            <person name="McMullin D.R."/>
            <person name="Ponomareva E."/>
            <person name="Riley R."/>
            <person name="Pomraning K.R."/>
            <person name="Baker S.E."/>
            <person name="Seifert K.A."/>
        </authorList>
    </citation>
    <scope>NUCLEOTIDE SEQUENCE</scope>
    <source>
        <strain evidence="1">DAOM 180753</strain>
    </source>
</reference>
<reference evidence="1" key="1">
    <citation type="submission" date="2015-06" db="EMBL/GenBank/DDBJ databases">
        <authorList>
            <person name="Nguyen H."/>
        </authorList>
    </citation>
    <scope>NUCLEOTIDE SEQUENCE</scope>
    <source>
        <strain evidence="1">DAOM 180753</strain>
    </source>
</reference>
<evidence type="ECO:0000313" key="1">
    <source>
        <dbReference type="EMBL" id="KAJ9483864.1"/>
    </source>
</evidence>
<keyword evidence="2" id="KW-1185">Reference proteome</keyword>